<dbReference type="Gene3D" id="2.40.70.10">
    <property type="entry name" value="Acid Proteases"/>
    <property type="match status" value="1"/>
</dbReference>
<dbReference type="CDD" id="cd00303">
    <property type="entry name" value="retropepsin_like"/>
    <property type="match status" value="1"/>
</dbReference>
<proteinExistence type="predicted"/>
<dbReference type="SUPFAM" id="SSF54160">
    <property type="entry name" value="Chromo domain-like"/>
    <property type="match status" value="1"/>
</dbReference>
<feature type="domain" description="Tf2-1-like SH3-like" evidence="2">
    <location>
        <begin position="449"/>
        <end position="513"/>
    </location>
</feature>
<dbReference type="InterPro" id="IPR021109">
    <property type="entry name" value="Peptidase_aspartic_dom_sf"/>
</dbReference>
<dbReference type="InterPro" id="IPR016197">
    <property type="entry name" value="Chromo-like_dom_sf"/>
</dbReference>
<evidence type="ECO:0000259" key="2">
    <source>
        <dbReference type="Pfam" id="PF24626"/>
    </source>
</evidence>
<organism evidence="3 4">
    <name type="scientific">Cuscuta campestris</name>
    <dbReference type="NCBI Taxonomy" id="132261"/>
    <lineage>
        <taxon>Eukaryota</taxon>
        <taxon>Viridiplantae</taxon>
        <taxon>Streptophyta</taxon>
        <taxon>Embryophyta</taxon>
        <taxon>Tracheophyta</taxon>
        <taxon>Spermatophyta</taxon>
        <taxon>Magnoliopsida</taxon>
        <taxon>eudicotyledons</taxon>
        <taxon>Gunneridae</taxon>
        <taxon>Pentapetalae</taxon>
        <taxon>asterids</taxon>
        <taxon>lamiids</taxon>
        <taxon>Solanales</taxon>
        <taxon>Convolvulaceae</taxon>
        <taxon>Cuscuteae</taxon>
        <taxon>Cuscuta</taxon>
        <taxon>Cuscuta subgen. Grammica</taxon>
        <taxon>Cuscuta sect. Cleistogrammica</taxon>
    </lineage>
</organism>
<accession>A0A484N5W3</accession>
<dbReference type="EMBL" id="OOIL02006027">
    <property type="protein sequence ID" value="VFQ96450.1"/>
    <property type="molecule type" value="Genomic_DNA"/>
</dbReference>
<dbReference type="Proteomes" id="UP000595140">
    <property type="component" value="Unassembled WGS sequence"/>
</dbReference>
<feature type="region of interest" description="Disordered" evidence="1">
    <location>
        <begin position="1"/>
        <end position="23"/>
    </location>
</feature>
<dbReference type="InterPro" id="IPR056924">
    <property type="entry name" value="SH3_Tf2-1"/>
</dbReference>
<gene>
    <name evidence="3" type="ORF">CCAM_LOCUS38226</name>
</gene>
<name>A0A484N5W3_9ASTE</name>
<dbReference type="PANTHER" id="PTHR34072">
    <property type="entry name" value="ENZYMATIC POLYPROTEIN-RELATED"/>
    <property type="match status" value="1"/>
</dbReference>
<evidence type="ECO:0000313" key="4">
    <source>
        <dbReference type="Proteomes" id="UP000595140"/>
    </source>
</evidence>
<evidence type="ECO:0000313" key="3">
    <source>
        <dbReference type="EMBL" id="VFQ96450.1"/>
    </source>
</evidence>
<protein>
    <recommendedName>
        <fullName evidence="2">Tf2-1-like SH3-like domain-containing protein</fullName>
    </recommendedName>
</protein>
<dbReference type="Pfam" id="PF08284">
    <property type="entry name" value="RVP_2"/>
    <property type="match status" value="1"/>
</dbReference>
<sequence>MGPDDDEPSLDAEKPSDPTDFTPVITGDISSIHSMSGSPSPRSLKLAGSVHGTAVQVLLDSGSTHNFIHPGVAERLALVLHPVTPFRVYVGNGDSLRCSYNCPRTPLSLQGHLFEIDLYMLEVHGPDIVLGIEWLQTLGKVAHDYAKLTMEFIWNGDTITLRGDSPSPRLVSYNQLSALLAAPEPVDLYEVVGTAVELPPVTTEDPSFPPNLPEPIRDLLTQHSPVFGTPTGLPPARFWDHRVHLTPAVQKWRQYLLGREFVIRSDQRSLKELLLQVVQTLDQQFYIRKLMGYKFRIEYKTGASNRAADALSRREDEAEVASLLLTYARPQPKLLDDVATENTPSPELRQLHEAVAAGTAKPGFTVHSGILYYNHRLVLASSSPLRHHLLVEYHSSPDGRTSRRGAHLPSPRHHFLLARHAHGCPAFCGSVFGMSSNQVLHPEVSYAIGDLILLKLRPYRQHSVARPLSTKLSRRFYGPFPTLERVGLVAYRLQLPPDCRIHNVFHVSLLRPFVQTGATLPPVTLPADFYKGRPVSVPVKALATRTILVDGSPQDQWLIRWSDGGPEDSTWEPVADIQRYFPTLGLEDKAVSNREGVDTGVIPAHDDPADRSALQRAKLPPPFLECAWVVLSQVPQLVPPHVRLCRLTLGLEGIQGAQSRPLSGATMITPTNNDLHLAHLCFLENCDDVQPYFIEHMGALVKMYPQRSNDEEWLKN</sequence>
<dbReference type="CDD" id="cd00024">
    <property type="entry name" value="CD_CSD"/>
    <property type="match status" value="1"/>
</dbReference>
<dbReference type="PANTHER" id="PTHR34072:SF55">
    <property type="entry name" value="DNA_RNA POLYMERASES SUPERFAMILY PROTEIN"/>
    <property type="match status" value="1"/>
</dbReference>
<dbReference type="Pfam" id="PF24626">
    <property type="entry name" value="SH3_Tf2-1"/>
    <property type="match status" value="1"/>
</dbReference>
<dbReference type="AlphaFoldDB" id="A0A484N5W3"/>
<dbReference type="SUPFAM" id="SSF50630">
    <property type="entry name" value="Acid proteases"/>
    <property type="match status" value="1"/>
</dbReference>
<reference evidence="3 4" key="1">
    <citation type="submission" date="2018-04" db="EMBL/GenBank/DDBJ databases">
        <authorList>
            <person name="Vogel A."/>
        </authorList>
    </citation>
    <scope>NUCLEOTIDE SEQUENCE [LARGE SCALE GENOMIC DNA]</scope>
</reference>
<dbReference type="OrthoDB" id="5554229at2759"/>
<evidence type="ECO:0000256" key="1">
    <source>
        <dbReference type="SAM" id="MobiDB-lite"/>
    </source>
</evidence>
<feature type="compositionally biased region" description="Acidic residues" evidence="1">
    <location>
        <begin position="1"/>
        <end position="10"/>
    </location>
</feature>
<keyword evidence="4" id="KW-1185">Reference proteome</keyword>